<dbReference type="Proteomes" id="UP000265520">
    <property type="component" value="Unassembled WGS sequence"/>
</dbReference>
<evidence type="ECO:0000256" key="1">
    <source>
        <dbReference type="SAM" id="MobiDB-lite"/>
    </source>
</evidence>
<evidence type="ECO:0000313" key="2">
    <source>
        <dbReference type="EMBL" id="MCI11217.1"/>
    </source>
</evidence>
<protein>
    <submittedName>
        <fullName evidence="2">SNF1-related protein kinase regulatory subunit beta-2-like</fullName>
    </submittedName>
</protein>
<evidence type="ECO:0000313" key="3">
    <source>
        <dbReference type="Proteomes" id="UP000265520"/>
    </source>
</evidence>
<dbReference type="EMBL" id="LXQA010079322">
    <property type="protein sequence ID" value="MCI11217.1"/>
    <property type="molecule type" value="Genomic_DNA"/>
</dbReference>
<name>A0A392PHV3_9FABA</name>
<dbReference type="AlphaFoldDB" id="A0A392PHV3"/>
<accession>A0A392PHV3</accession>
<reference evidence="2 3" key="1">
    <citation type="journal article" date="2018" name="Front. Plant Sci.">
        <title>Red Clover (Trifolium pratense) and Zigzag Clover (T. medium) - A Picture of Genomic Similarities and Differences.</title>
        <authorList>
            <person name="Dluhosova J."/>
            <person name="Istvanek J."/>
            <person name="Nedelnik J."/>
            <person name="Repkova J."/>
        </authorList>
    </citation>
    <scope>NUCLEOTIDE SEQUENCE [LARGE SCALE GENOMIC DNA]</scope>
    <source>
        <strain evidence="3">cv. 10/8</strain>
        <tissue evidence="2">Leaf</tissue>
    </source>
</reference>
<keyword evidence="3" id="KW-1185">Reference proteome</keyword>
<feature type="compositionally biased region" description="Basic and acidic residues" evidence="1">
    <location>
        <begin position="1"/>
        <end position="10"/>
    </location>
</feature>
<feature type="region of interest" description="Disordered" evidence="1">
    <location>
        <begin position="1"/>
        <end position="77"/>
    </location>
</feature>
<proteinExistence type="predicted"/>
<sequence length="77" mass="8010">MGNVNGREEDFNGTISEISSEEDGGGGEREGGFDTVSSDCMSTPDGVVENPSPSELMGQSPPASPRTTQSPLMFSPQ</sequence>
<comment type="caution">
    <text evidence="2">The sequence shown here is derived from an EMBL/GenBank/DDBJ whole genome shotgun (WGS) entry which is preliminary data.</text>
</comment>
<feature type="non-terminal residue" evidence="2">
    <location>
        <position position="77"/>
    </location>
</feature>
<feature type="compositionally biased region" description="Polar residues" evidence="1">
    <location>
        <begin position="65"/>
        <end position="77"/>
    </location>
</feature>
<organism evidence="2 3">
    <name type="scientific">Trifolium medium</name>
    <dbReference type="NCBI Taxonomy" id="97028"/>
    <lineage>
        <taxon>Eukaryota</taxon>
        <taxon>Viridiplantae</taxon>
        <taxon>Streptophyta</taxon>
        <taxon>Embryophyta</taxon>
        <taxon>Tracheophyta</taxon>
        <taxon>Spermatophyta</taxon>
        <taxon>Magnoliopsida</taxon>
        <taxon>eudicotyledons</taxon>
        <taxon>Gunneridae</taxon>
        <taxon>Pentapetalae</taxon>
        <taxon>rosids</taxon>
        <taxon>fabids</taxon>
        <taxon>Fabales</taxon>
        <taxon>Fabaceae</taxon>
        <taxon>Papilionoideae</taxon>
        <taxon>50 kb inversion clade</taxon>
        <taxon>NPAAA clade</taxon>
        <taxon>Hologalegina</taxon>
        <taxon>IRL clade</taxon>
        <taxon>Trifolieae</taxon>
        <taxon>Trifolium</taxon>
    </lineage>
</organism>